<proteinExistence type="predicted"/>
<evidence type="ECO:0000313" key="3">
    <source>
        <dbReference type="Proteomes" id="UP000813385"/>
    </source>
</evidence>
<reference evidence="2" key="1">
    <citation type="journal article" date="2021" name="Nat. Commun.">
        <title>Genetic determinants of endophytism in the Arabidopsis root mycobiome.</title>
        <authorList>
            <person name="Mesny F."/>
            <person name="Miyauchi S."/>
            <person name="Thiergart T."/>
            <person name="Pickel B."/>
            <person name="Atanasova L."/>
            <person name="Karlsson M."/>
            <person name="Huettel B."/>
            <person name="Barry K.W."/>
            <person name="Haridas S."/>
            <person name="Chen C."/>
            <person name="Bauer D."/>
            <person name="Andreopoulos W."/>
            <person name="Pangilinan J."/>
            <person name="LaButti K."/>
            <person name="Riley R."/>
            <person name="Lipzen A."/>
            <person name="Clum A."/>
            <person name="Drula E."/>
            <person name="Henrissat B."/>
            <person name="Kohler A."/>
            <person name="Grigoriev I.V."/>
            <person name="Martin F.M."/>
            <person name="Hacquard S."/>
        </authorList>
    </citation>
    <scope>NUCLEOTIDE SEQUENCE</scope>
    <source>
        <strain evidence="2">MPI-CAGE-AT-0016</strain>
    </source>
</reference>
<dbReference type="OrthoDB" id="5985073at2759"/>
<feature type="signal peptide" evidence="1">
    <location>
        <begin position="1"/>
        <end position="24"/>
    </location>
</feature>
<dbReference type="AlphaFoldDB" id="A0A8K0X905"/>
<organism evidence="2 3">
    <name type="scientific">Plectosphaerella cucumerina</name>
    <dbReference type="NCBI Taxonomy" id="40658"/>
    <lineage>
        <taxon>Eukaryota</taxon>
        <taxon>Fungi</taxon>
        <taxon>Dikarya</taxon>
        <taxon>Ascomycota</taxon>
        <taxon>Pezizomycotina</taxon>
        <taxon>Sordariomycetes</taxon>
        <taxon>Hypocreomycetidae</taxon>
        <taxon>Glomerellales</taxon>
        <taxon>Plectosphaerellaceae</taxon>
        <taxon>Plectosphaerella</taxon>
    </lineage>
</organism>
<keyword evidence="1" id="KW-0732">Signal</keyword>
<keyword evidence="3" id="KW-1185">Reference proteome</keyword>
<sequence>MIACMMLVSTLTVLALGWASSTLAQQFILNKKPYDEEGLSEKCTKVLNTEFLYCDPMLFDRTDRTNSVINVLPRSELDLICHTRCREELSALREQILTVRGPDDVIRRSRIERPHQFAYVHDINCYKHKITGRYCDEVWRDWRDHKIEFDDCDDCYLGSLSVKLSSPLGVNGRGIDQFSSMIASCGDSSYHFATATRYEHVATSTAVASGGVSFQGTSEL</sequence>
<feature type="chain" id="PRO_5035423135" evidence="1">
    <location>
        <begin position="25"/>
        <end position="220"/>
    </location>
</feature>
<name>A0A8K0X905_9PEZI</name>
<protein>
    <submittedName>
        <fullName evidence="2">Uncharacterized protein</fullName>
    </submittedName>
</protein>
<accession>A0A8K0X905</accession>
<evidence type="ECO:0000256" key="1">
    <source>
        <dbReference type="SAM" id="SignalP"/>
    </source>
</evidence>
<dbReference type="Proteomes" id="UP000813385">
    <property type="component" value="Unassembled WGS sequence"/>
</dbReference>
<comment type="caution">
    <text evidence="2">The sequence shown here is derived from an EMBL/GenBank/DDBJ whole genome shotgun (WGS) entry which is preliminary data.</text>
</comment>
<evidence type="ECO:0000313" key="2">
    <source>
        <dbReference type="EMBL" id="KAH7375889.1"/>
    </source>
</evidence>
<dbReference type="EMBL" id="JAGPXD010000001">
    <property type="protein sequence ID" value="KAH7375889.1"/>
    <property type="molecule type" value="Genomic_DNA"/>
</dbReference>
<gene>
    <name evidence="2" type="ORF">B0T11DRAFT_293480</name>
</gene>